<feature type="active site" description="Tele-AMP-histidine intermediate" evidence="1">
    <location>
        <position position="97"/>
    </location>
</feature>
<accession>D6GUU3</accession>
<reference evidence="5 6" key="1">
    <citation type="journal article" date="2010" name="Proc. Natl. Acad. Sci. U.S.A.">
        <title>Enigmatic, ultrasmall, uncultivated Archaea.</title>
        <authorList>
            <person name="Baker B.J."/>
            <person name="Comolli L.R."/>
            <person name="Dick G.J."/>
            <person name="Hauser L.J."/>
            <person name="Hyatt D."/>
            <person name="Dill B.D."/>
            <person name="Land M.L."/>
            <person name="Verberkmoes N.C."/>
            <person name="Hettich R.L."/>
            <person name="Banfield J.F."/>
        </authorList>
    </citation>
    <scope>NUCLEOTIDE SEQUENCE [LARGE SCALE GENOMIC DNA]</scope>
</reference>
<sequence>MSNCIFCSIAERKQSAEIVFEDKDFIAFLDKSPIFKGHTLLVPKKHIQTILDFPDNELMKMITDVKLLSIAIKSALECDGILLINNNIISQSVPHFHMHIIPRRKGEVLKGFMWPRTRYKDNEYEEFGKKIAVAVKSLEESI</sequence>
<dbReference type="GO" id="GO:0009117">
    <property type="term" value="P:nucleotide metabolic process"/>
    <property type="evidence" value="ECO:0007669"/>
    <property type="project" value="TreeGrafter"/>
</dbReference>
<evidence type="ECO:0000313" key="5">
    <source>
        <dbReference type="EMBL" id="EFD92987.1"/>
    </source>
</evidence>
<evidence type="ECO:0000256" key="3">
    <source>
        <dbReference type="PROSITE-ProRule" id="PRU00464"/>
    </source>
</evidence>
<dbReference type="PROSITE" id="PS51084">
    <property type="entry name" value="HIT_2"/>
    <property type="match status" value="1"/>
</dbReference>
<evidence type="ECO:0000313" key="6">
    <source>
        <dbReference type="Proteomes" id="UP000009376"/>
    </source>
</evidence>
<feature type="short sequence motif" description="Histidine triad motif" evidence="2 3">
    <location>
        <begin position="95"/>
        <end position="99"/>
    </location>
</feature>
<evidence type="ECO:0000256" key="2">
    <source>
        <dbReference type="PIRSR" id="PIRSR601310-3"/>
    </source>
</evidence>
<dbReference type="GO" id="GO:0003824">
    <property type="term" value="F:catalytic activity"/>
    <property type="evidence" value="ECO:0007669"/>
    <property type="project" value="InterPro"/>
</dbReference>
<dbReference type="Pfam" id="PF01230">
    <property type="entry name" value="HIT"/>
    <property type="match status" value="1"/>
</dbReference>
<evidence type="ECO:0000256" key="1">
    <source>
        <dbReference type="PIRSR" id="PIRSR601310-1"/>
    </source>
</evidence>
<dbReference type="InterPro" id="IPR011146">
    <property type="entry name" value="HIT-like"/>
</dbReference>
<dbReference type="Proteomes" id="UP000009376">
    <property type="component" value="Unassembled WGS sequence"/>
</dbReference>
<protein>
    <submittedName>
        <fullName evidence="5">Histidine triad (HIT) protein</fullName>
    </submittedName>
</protein>
<gene>
    <name evidence="5" type="ORF">BJBARM5_0240</name>
</gene>
<dbReference type="PANTHER" id="PTHR46648">
    <property type="entry name" value="HIT FAMILY PROTEIN 1"/>
    <property type="match status" value="1"/>
</dbReference>
<evidence type="ECO:0000259" key="4">
    <source>
        <dbReference type="PROSITE" id="PS51084"/>
    </source>
</evidence>
<dbReference type="AlphaFoldDB" id="D6GUU3"/>
<dbReference type="EMBL" id="GG745548">
    <property type="protein sequence ID" value="EFD92987.1"/>
    <property type="molecule type" value="Genomic_DNA"/>
</dbReference>
<dbReference type="InterPro" id="IPR036265">
    <property type="entry name" value="HIT-like_sf"/>
</dbReference>
<dbReference type="Gene3D" id="3.30.428.10">
    <property type="entry name" value="HIT-like"/>
    <property type="match status" value="1"/>
</dbReference>
<proteinExistence type="predicted"/>
<dbReference type="PANTHER" id="PTHR46648:SF1">
    <property type="entry name" value="ADENOSINE 5'-MONOPHOSPHORAMIDASE HNT1"/>
    <property type="match status" value="1"/>
</dbReference>
<name>D6GUU3_PARA5</name>
<dbReference type="PRINTS" id="PR00332">
    <property type="entry name" value="HISTRIAD"/>
</dbReference>
<feature type="domain" description="HIT" evidence="4">
    <location>
        <begin position="5"/>
        <end position="110"/>
    </location>
</feature>
<dbReference type="SUPFAM" id="SSF54197">
    <property type="entry name" value="HIT-like"/>
    <property type="match status" value="1"/>
</dbReference>
<organism evidence="5 6">
    <name type="scientific">Candidatus Parvarchaeum acidophilus ARMAN-5</name>
    <dbReference type="NCBI Taxonomy" id="662762"/>
    <lineage>
        <taxon>Archaea</taxon>
        <taxon>Candidatus Parvarchaeota</taxon>
        <taxon>Candidatus Parvarchaeum</taxon>
    </lineage>
</organism>
<dbReference type="InterPro" id="IPR001310">
    <property type="entry name" value="Histidine_triad_HIT"/>
</dbReference>